<dbReference type="AlphaFoldDB" id="A0A7T4PBJ6"/>
<dbReference type="Proteomes" id="UP000596130">
    <property type="component" value="Chromosome"/>
</dbReference>
<organism evidence="3 4">
    <name type="scientific">Streptomyces alfalfae</name>
    <dbReference type="NCBI Taxonomy" id="1642299"/>
    <lineage>
        <taxon>Bacteria</taxon>
        <taxon>Bacillati</taxon>
        <taxon>Actinomycetota</taxon>
        <taxon>Actinomycetes</taxon>
        <taxon>Kitasatosporales</taxon>
        <taxon>Streptomycetaceae</taxon>
        <taxon>Streptomyces</taxon>
    </lineage>
</organism>
<name>A0A7T4PBJ6_9ACTN</name>
<gene>
    <name evidence="3" type="ORF">I8755_00875</name>
</gene>
<protein>
    <submittedName>
        <fullName evidence="3">Uncharacterized protein</fullName>
    </submittedName>
</protein>
<evidence type="ECO:0000313" key="4">
    <source>
        <dbReference type="Proteomes" id="UP000596130"/>
    </source>
</evidence>
<keyword evidence="2" id="KW-1133">Transmembrane helix</keyword>
<keyword evidence="2" id="KW-0472">Membrane</keyword>
<feature type="transmembrane region" description="Helical" evidence="2">
    <location>
        <begin position="166"/>
        <end position="187"/>
    </location>
</feature>
<evidence type="ECO:0000313" key="3">
    <source>
        <dbReference type="EMBL" id="QQC87132.1"/>
    </source>
</evidence>
<dbReference type="EMBL" id="CP065959">
    <property type="protein sequence ID" value="QQC87132.1"/>
    <property type="molecule type" value="Genomic_DNA"/>
</dbReference>
<evidence type="ECO:0000256" key="1">
    <source>
        <dbReference type="SAM" id="MobiDB-lite"/>
    </source>
</evidence>
<reference evidence="3 4" key="1">
    <citation type="submission" date="2020-12" db="EMBL/GenBank/DDBJ databases">
        <title>Identification and biosynthesis of polyene macrolides produced by Streptomyces alfalfae Men-myco-93-63.</title>
        <authorList>
            <person name="Liu D."/>
            <person name="Li Y."/>
            <person name="Liu L."/>
            <person name="Han X."/>
            <person name="Shen F."/>
        </authorList>
    </citation>
    <scope>NUCLEOTIDE SEQUENCE [LARGE SCALE GENOMIC DNA]</scope>
    <source>
        <strain evidence="3 4">Men-myco-93-63</strain>
    </source>
</reference>
<dbReference type="RefSeq" id="WP_198501405.1">
    <property type="nucleotide sequence ID" value="NZ_CP065959.1"/>
</dbReference>
<keyword evidence="2" id="KW-0812">Transmembrane</keyword>
<feature type="region of interest" description="Disordered" evidence="1">
    <location>
        <begin position="318"/>
        <end position="339"/>
    </location>
</feature>
<proteinExistence type="predicted"/>
<evidence type="ECO:0000256" key="2">
    <source>
        <dbReference type="SAM" id="Phobius"/>
    </source>
</evidence>
<accession>A0A7T4PBJ6</accession>
<sequence length="715" mass="77842">MVAKLDFGELVGDDRFFARLLGRNVHGRMSAPPYGPDLPVVLLTGGPGTGKQQLLEELRDRFGKKAPAALVDCADPQYEREAGERPSCRSAATETLFDIAQRMAEWDGPGGAVPTPRFFAGMAAVAAGQGLRQQELDEELTRYRRLLRAPRRAGLHRLFKNMAHGYLVALAAIVAPAAAMPLVGAALTEFLEKLATEGDEPVQGLYRNYPGAAGSAATGLRLLSNSFRRDEEGRRLAEGFLFRALREDVDAAYSGAGALLMRVGRPAILLQHSNWPVGRELLVAALDDWAEGHRGGSTVLMASERMAEPLFLVGERRTEEPAEYRPAEQTPPETWERRPARGQLGQAVLLVRMPQLTSVQIKQQVLVQAGVADNAGLLLRAQGAVRRLSGHRPRMVQRLAEAAARLPPLDNDRDLLSHRVFLDGAPAAVQDVLLEELVLRQLPERLPVGATDRWLDLLTHLSVAHTGDCARTLLRSDELEQLAGGLTADQVQQYLLESGWPACERHFIGDFGLRQLLMCRLYGAAGTDDSGNPDAHAHTGSYSGGDWRRNHSLLHAHYRSLSEAPDHAFGTTAAHGLNHDLVAGGGPERAIRHLAQEFPASGTRAEEWCAQLLAIAQAPLLEGPDERHHRMNVAKIVGTTLERQLDQLLHAVWLCEERTRPADGAAAKKMGDLLGALALAYPDAAPVLADRAREWGERAGGKRPLQPCACTSHIS</sequence>